<keyword evidence="11" id="KW-1185">Reference proteome</keyword>
<dbReference type="GO" id="GO:0016787">
    <property type="term" value="F:hydrolase activity"/>
    <property type="evidence" value="ECO:0007669"/>
    <property type="project" value="UniProtKB-KW"/>
</dbReference>
<evidence type="ECO:0000313" key="11">
    <source>
        <dbReference type="Proteomes" id="UP000184529"/>
    </source>
</evidence>
<evidence type="ECO:0000313" key="10">
    <source>
        <dbReference type="EMBL" id="SHI96040.1"/>
    </source>
</evidence>
<evidence type="ECO:0000256" key="2">
    <source>
        <dbReference type="ARBA" id="ARBA00022723"/>
    </source>
</evidence>
<evidence type="ECO:0000256" key="5">
    <source>
        <dbReference type="ARBA" id="ARBA00022842"/>
    </source>
</evidence>
<dbReference type="NCBIfam" id="TIGR00287">
    <property type="entry name" value="cas1"/>
    <property type="match status" value="1"/>
</dbReference>
<dbReference type="Gene3D" id="1.20.120.920">
    <property type="entry name" value="CRISPR-associated endonuclease Cas1, C-terminal domain"/>
    <property type="match status" value="1"/>
</dbReference>
<dbReference type="GO" id="GO:0043571">
    <property type="term" value="P:maintenance of CRISPR repeat elements"/>
    <property type="evidence" value="ECO:0007669"/>
    <property type="project" value="UniProtKB-UniRule"/>
</dbReference>
<dbReference type="GO" id="GO:0004520">
    <property type="term" value="F:DNA endonuclease activity"/>
    <property type="evidence" value="ECO:0007669"/>
    <property type="project" value="InterPro"/>
</dbReference>
<dbReference type="RefSeq" id="WP_072868398.1">
    <property type="nucleotide sequence ID" value="NZ_FQZM01000016.1"/>
</dbReference>
<protein>
    <recommendedName>
        <fullName evidence="9">CRISPR-associated endonuclease Cas1</fullName>
        <ecNumber evidence="9">3.1.-.-</ecNumber>
    </recommendedName>
</protein>
<dbReference type="OrthoDB" id="9803119at2"/>
<dbReference type="PANTHER" id="PTHR43219:SF1">
    <property type="entry name" value="CRISPR-ASSOCIATED ENDONUCLEASE CAS1"/>
    <property type="match status" value="1"/>
</dbReference>
<keyword evidence="6 9" id="KW-0051">Antiviral defense</keyword>
<dbReference type="GO" id="GO:0003677">
    <property type="term" value="F:DNA binding"/>
    <property type="evidence" value="ECO:0007669"/>
    <property type="project" value="UniProtKB-KW"/>
</dbReference>
<dbReference type="STRING" id="1121432.SAMN02745219_01436"/>
<keyword evidence="3 9" id="KW-0255">Endonuclease</keyword>
<dbReference type="CDD" id="cd09722">
    <property type="entry name" value="Cas1_I-B"/>
    <property type="match status" value="1"/>
</dbReference>
<keyword evidence="8 9" id="KW-0464">Manganese</keyword>
<organism evidence="10 11">
    <name type="scientific">Desulfofundulus thermosubterraneus DSM 16057</name>
    <dbReference type="NCBI Taxonomy" id="1121432"/>
    <lineage>
        <taxon>Bacteria</taxon>
        <taxon>Bacillati</taxon>
        <taxon>Bacillota</taxon>
        <taxon>Clostridia</taxon>
        <taxon>Eubacteriales</taxon>
        <taxon>Peptococcaceae</taxon>
        <taxon>Desulfofundulus</taxon>
    </lineage>
</organism>
<keyword evidence="7 9" id="KW-0238">DNA-binding</keyword>
<dbReference type="AlphaFoldDB" id="A0A1M6FE81"/>
<dbReference type="EMBL" id="FQZM01000016">
    <property type="protein sequence ID" value="SHI96040.1"/>
    <property type="molecule type" value="Genomic_DNA"/>
</dbReference>
<keyword evidence="5 9" id="KW-0460">Magnesium</keyword>
<evidence type="ECO:0000256" key="1">
    <source>
        <dbReference type="ARBA" id="ARBA00022722"/>
    </source>
</evidence>
<comment type="cofactor">
    <cofactor evidence="9">
        <name>Mg(2+)</name>
        <dbReference type="ChEBI" id="CHEBI:18420"/>
    </cofactor>
    <cofactor evidence="9">
        <name>Mn(2+)</name>
        <dbReference type="ChEBI" id="CHEBI:29035"/>
    </cofactor>
</comment>
<reference evidence="11" key="1">
    <citation type="submission" date="2016-11" db="EMBL/GenBank/DDBJ databases">
        <authorList>
            <person name="Varghese N."/>
            <person name="Submissions S."/>
        </authorList>
    </citation>
    <scope>NUCLEOTIDE SEQUENCE [LARGE SCALE GENOMIC DNA]</scope>
    <source>
        <strain evidence="11">DSM 16057</strain>
    </source>
</reference>
<gene>
    <name evidence="9" type="primary">cas1</name>
    <name evidence="10" type="ORF">SAMN02745219_01436</name>
</gene>
<comment type="function">
    <text evidence="9">CRISPR (clustered regularly interspaced short palindromic repeat), is an adaptive immune system that provides protection against mobile genetic elements (viruses, transposable elements and conjugative plasmids). CRISPR clusters contain spacers, sequences complementary to antecedent mobile elements, and target invading nucleic acids. CRISPR clusters are transcribed and processed into CRISPR RNA (crRNA). Acts as a dsDNA endonuclease. Involved in the integration of spacer DNA into the CRISPR cassette.</text>
</comment>
<evidence type="ECO:0000256" key="7">
    <source>
        <dbReference type="ARBA" id="ARBA00023125"/>
    </source>
</evidence>
<evidence type="ECO:0000256" key="3">
    <source>
        <dbReference type="ARBA" id="ARBA00022759"/>
    </source>
</evidence>
<keyword evidence="2 9" id="KW-0479">Metal-binding</keyword>
<dbReference type="HAMAP" id="MF_01470">
    <property type="entry name" value="Cas1"/>
    <property type="match status" value="1"/>
</dbReference>
<dbReference type="GO" id="GO:0051607">
    <property type="term" value="P:defense response to virus"/>
    <property type="evidence" value="ECO:0007669"/>
    <property type="project" value="UniProtKB-UniRule"/>
</dbReference>
<comment type="subunit">
    <text evidence="9">Homodimer, forms a heterotetramer with a Cas2 homodimer.</text>
</comment>
<dbReference type="InterPro" id="IPR042211">
    <property type="entry name" value="CRISPR-assoc_Cas1_N"/>
</dbReference>
<dbReference type="Gene3D" id="3.100.10.20">
    <property type="entry name" value="CRISPR-associated endonuclease Cas1, N-terminal domain"/>
    <property type="match status" value="1"/>
</dbReference>
<keyword evidence="4 9" id="KW-0378">Hydrolase</keyword>
<name>A0A1M6FE81_9FIRM</name>
<dbReference type="GO" id="GO:0046872">
    <property type="term" value="F:metal ion binding"/>
    <property type="evidence" value="ECO:0007669"/>
    <property type="project" value="UniProtKB-UniRule"/>
</dbReference>
<dbReference type="InterPro" id="IPR002729">
    <property type="entry name" value="CRISPR-assoc_Cas1"/>
</dbReference>
<sequence length="331" mass="38488">MQKTLYLFASGRLKRKDNTVCVESEEGTKYFPVTSLRDIVVFGEVDLNKKLLEFMQENEVILHFFGHYGNYVGSFYPREHYNSGYVILRQAEHYLDPGRRLNLARKFVEGALANILQVLRYYQNRGKDLAPYIEPIACLAGDRLPLCGNIEELMAIEGNARAYYYDSFNIILEGAPFVIKGRSKRPPADPLNALISFGNSLIYTKVLTEIYKTHLDPRIGYLHATNFRRFTLNLDVAEIFKPIFADRVLFTLVGKKMIGSGDFERHGTAVLLKESGRRLYVKELEDKLQTTFYHRRLKRNVSYQTLIRLELYKLEKHLIGEETYEPFVSRW</sequence>
<dbReference type="NCBIfam" id="TIGR03641">
    <property type="entry name" value="cas1_HMARI"/>
    <property type="match status" value="1"/>
</dbReference>
<keyword evidence="1 9" id="KW-0540">Nuclease</keyword>
<evidence type="ECO:0000256" key="6">
    <source>
        <dbReference type="ARBA" id="ARBA00023118"/>
    </source>
</evidence>
<dbReference type="EC" id="3.1.-.-" evidence="9"/>
<comment type="similarity">
    <text evidence="9">Belongs to the CRISPR-associated endonuclease Cas1 family.</text>
</comment>
<evidence type="ECO:0000256" key="9">
    <source>
        <dbReference type="HAMAP-Rule" id="MF_01470"/>
    </source>
</evidence>
<proteinExistence type="inferred from homology"/>
<evidence type="ECO:0000256" key="4">
    <source>
        <dbReference type="ARBA" id="ARBA00022801"/>
    </source>
</evidence>
<feature type="binding site" evidence="9">
    <location>
        <position position="223"/>
    </location>
    <ligand>
        <name>Mn(2+)</name>
        <dbReference type="ChEBI" id="CHEBI:29035"/>
    </ligand>
</feature>
<accession>A0A1M6FE81</accession>
<evidence type="ECO:0000256" key="8">
    <source>
        <dbReference type="ARBA" id="ARBA00023211"/>
    </source>
</evidence>
<feature type="binding site" evidence="9">
    <location>
        <position position="238"/>
    </location>
    <ligand>
        <name>Mn(2+)</name>
        <dbReference type="ChEBI" id="CHEBI:29035"/>
    </ligand>
</feature>
<dbReference type="Proteomes" id="UP000184529">
    <property type="component" value="Unassembled WGS sequence"/>
</dbReference>
<dbReference type="InterPro" id="IPR042206">
    <property type="entry name" value="CRISPR-assoc_Cas1_C"/>
</dbReference>
<dbReference type="PANTHER" id="PTHR43219">
    <property type="entry name" value="CRISPR-ASSOCIATED ENDONUCLEASE CAS1"/>
    <property type="match status" value="1"/>
</dbReference>
<feature type="binding site" evidence="9">
    <location>
        <position position="157"/>
    </location>
    <ligand>
        <name>Mn(2+)</name>
        <dbReference type="ChEBI" id="CHEBI:29035"/>
    </ligand>
</feature>
<dbReference type="Pfam" id="PF01867">
    <property type="entry name" value="Cas_Cas1"/>
    <property type="match status" value="1"/>
</dbReference>
<dbReference type="InterPro" id="IPR019858">
    <property type="entry name" value="CRISPR-assoc_Cas1_HMARI/TNEAP"/>
</dbReference>